<evidence type="ECO:0000313" key="3">
    <source>
        <dbReference type="EMBL" id="CAF1465693.1"/>
    </source>
</evidence>
<dbReference type="GO" id="GO:0005730">
    <property type="term" value="C:nucleolus"/>
    <property type="evidence" value="ECO:0007669"/>
    <property type="project" value="TreeGrafter"/>
</dbReference>
<dbReference type="OrthoDB" id="72892at2759"/>
<dbReference type="GO" id="GO:0000466">
    <property type="term" value="P:maturation of 5.8S rRNA from tricistronic rRNA transcript (SSU-rRNA, 5.8S rRNA, LSU-rRNA)"/>
    <property type="evidence" value="ECO:0007669"/>
    <property type="project" value="TreeGrafter"/>
</dbReference>
<dbReference type="InterPro" id="IPR021714">
    <property type="entry name" value="URB1_N"/>
</dbReference>
<feature type="domain" description="URB1 N-terminal" evidence="1">
    <location>
        <begin position="94"/>
        <end position="390"/>
    </location>
</feature>
<dbReference type="GO" id="GO:0000463">
    <property type="term" value="P:maturation of LSU-rRNA from tricistronic rRNA transcript (SSU-rRNA, 5.8S rRNA, LSU-rRNA)"/>
    <property type="evidence" value="ECO:0007669"/>
    <property type="project" value="TreeGrafter"/>
</dbReference>
<evidence type="ECO:0000313" key="4">
    <source>
        <dbReference type="Proteomes" id="UP000663834"/>
    </source>
</evidence>
<sequence length="1721" mass="200601">MGVKRKIEENVTEPEKKNKPDQIFPIETFVKNLKDPETSFLALSEFNEHVRQVSSQELIDELMENLLQYLNSNLNDILTLITEEKRKSSENITLYRFLTTFMEYFSRKNESILSETVIKKFVSISSSIHTIYFMLSSHSTASHLKTTLRFLLSMIQLNEFNARLIFSLIDFKRPCWKPLLKRRDIRDTEDVRYWTIKFFLSPLVYQNLDTIRNLIKEQDIHHEIFNGLVNDSRTTIEYILDEMRTNIIMVPGVTKTDKLHLFDDRNLKSLVRLYNWNGQQKQKDIIKTKKNNKLEESLDFEDMEVEENGERDEVRRIVHTFLMIILNSRNYGINFFDSNFGTSSKNANPIIFKVITNLSSHFLTDEYAANLIVTCLTTCPDILQSFFKLISHECISIRSKTLSGTLEFLCEVIQQQKSLYTWQEIFQTVTDSIKLTDILTHLTLPIDIMNKFDQVVLKNSDTTIQVVAMKFLSMILERVKEAFNMIMNLSLACDKTSAIEAYQQAILRYIPKPDHFCDSLNVLKTVKTTSDFNQSISQYINLLKLYSSSCFMSMSAMNINLDILLSNSVLNLLSFFKDTALEKDTIENYFQCIKNILYYRESIDDVTWARHNKELECTPLRMLFKLGKQLKNFNNISEDLSLIISKFSSMINNYDQEIIIWIYTWLKLGSSEKLEQFLSNSIEKIILNPYPLVEKTIKDSGYSLLIFSALDTIQHAKEDIANEIDEYLCDVVFQIYIGHINPPSDKIHHHLQKLYLKNKKDMKISQVLNIISSPDKQNQVLMHEINRIEKSILANIDLEKGPDNLQINLAMKLNLYKIFVLHDTDNSRLIREMVQCLNIVLLLNDSRRSFEVLFDKTIERIQAYSSSIENTQIISFICQLINGLDMSHQTSKPLENSKILLKCLENEPNNYRIIYFTSNYLSSAYRIEFLNIICQTFTDNVDVLKIIINEIKTNKEVNDERFLDTIIDALNEFQDNIEESIECVRELIDRMKKTSNKNWKNIIRLKQKILFKLANKDYSQTQTRILVAKLIVQTITALRSNDRINAINRLINKSDRSLLLLAYVFRDLLNLDESIENESFCDYLAKLIDSYSSEVVVFDLLQVYCQKNVNQHEKVLELLQNKDNQHSLPVKQTNQLLLILKLFPESTTIVEKIYRNLVKKALVFFESSDENNNENIDGWLISFEQCTNHFVTHLETQIQIDLYHLINRILKHFTAFTTNSINLLKTLIQFFVSQQSFDEKHLSKLFAKFLKHKSFLEQLSSLNRSILVDIITLFVSHYDSVQSKITIDCAKHFPMLLSIYNPTLSKNDQHTLACMYTYEKHGYSMKSAFVWGEAALKLYSTTTDVKSVLSQASKLDQVMNLLDDKMMMKSILSYPVTRRLRTIEPNVYQDGDQIYDPVYLIPVFYHSLGPECVVKCQQFVEKHCLAYCLMALSSRCGLLRAVVYNCLARFEQHLVSQRFYCKEQLLTMFTLLKQSIKKSNLKLAPIVALFLSKLVDLFTHPESKIYRTITRFLLKQPYIDLVHIPLFGELFHSSTVEYKYERGWILNLLKHGIKDTIDYTLCTKAYVFKTLMAFYDCSLCDDSIKLEILNVFYSTSKIQEMLMSLLFDYGFLLWLQVIVKNCSSESLMLLSGIIQNIGLRLTSIDNQVQLLEFDCLLWLFIRRLKNETTIASSIADNVLSTLMKYQENLKPNQSSLDIKQIKHIVDCSTIAKNISLLSCFC</sequence>
<dbReference type="Pfam" id="PF11707">
    <property type="entry name" value="Npa1"/>
    <property type="match status" value="1"/>
</dbReference>
<organism evidence="3 4">
    <name type="scientific">Rotaria magnacalcarata</name>
    <dbReference type="NCBI Taxonomy" id="392030"/>
    <lineage>
        <taxon>Eukaryota</taxon>
        <taxon>Metazoa</taxon>
        <taxon>Spiralia</taxon>
        <taxon>Gnathifera</taxon>
        <taxon>Rotifera</taxon>
        <taxon>Eurotatoria</taxon>
        <taxon>Bdelloidea</taxon>
        <taxon>Philodinida</taxon>
        <taxon>Philodinidae</taxon>
        <taxon>Rotaria</taxon>
    </lineage>
</organism>
<reference evidence="3" key="1">
    <citation type="submission" date="2021-02" db="EMBL/GenBank/DDBJ databases">
        <authorList>
            <person name="Nowell W R."/>
        </authorList>
    </citation>
    <scope>NUCLEOTIDE SEQUENCE</scope>
</reference>
<evidence type="ECO:0000259" key="1">
    <source>
        <dbReference type="Pfam" id="PF11707"/>
    </source>
</evidence>
<evidence type="ECO:0000259" key="2">
    <source>
        <dbReference type="Pfam" id="PF16201"/>
    </source>
</evidence>
<dbReference type="Pfam" id="PF16201">
    <property type="entry name" value="NopRA1"/>
    <property type="match status" value="1"/>
</dbReference>
<dbReference type="EMBL" id="CAJNOW010005840">
    <property type="protein sequence ID" value="CAF1465693.1"/>
    <property type="molecule type" value="Genomic_DNA"/>
</dbReference>
<dbReference type="InterPro" id="IPR039844">
    <property type="entry name" value="URB1"/>
</dbReference>
<evidence type="ECO:0008006" key="5">
    <source>
        <dbReference type="Google" id="ProtNLM"/>
    </source>
</evidence>
<comment type="caution">
    <text evidence="3">The sequence shown here is derived from an EMBL/GenBank/DDBJ whole genome shotgun (WGS) entry which is preliminary data.</text>
</comment>
<dbReference type="InterPro" id="IPR032436">
    <property type="entry name" value="URB1_C"/>
</dbReference>
<dbReference type="Proteomes" id="UP000663834">
    <property type="component" value="Unassembled WGS sequence"/>
</dbReference>
<feature type="domain" description="URB1 C-terminal" evidence="2">
    <location>
        <begin position="1425"/>
        <end position="1614"/>
    </location>
</feature>
<dbReference type="PANTHER" id="PTHR13500:SF0">
    <property type="entry name" value="NUCLEOLAR PRE-RIBOSOMAL-ASSOCIATED PROTEIN 1"/>
    <property type="match status" value="1"/>
</dbReference>
<protein>
    <recommendedName>
        <fullName evidence="5">Nucleolar pre-ribosomal-associated protein 1</fullName>
    </recommendedName>
</protein>
<gene>
    <name evidence="3" type="ORF">KQP761_LOCUS12768</name>
</gene>
<accession>A0A815QNL9</accession>
<name>A0A815QNL9_9BILA</name>
<proteinExistence type="predicted"/>
<dbReference type="PANTHER" id="PTHR13500">
    <property type="entry name" value="NUCLEOLAR PRERIBOSOMAL-ASSOCIATED PROTEIN 1"/>
    <property type="match status" value="1"/>
</dbReference>